<gene>
    <name evidence="15" type="primary">VSP_2</name>
    <name evidence="15" type="ORF">Bhyg_13458</name>
</gene>
<accession>A0A9Q0MN13</accession>
<protein>
    <submittedName>
        <fullName evidence="15">Venom serine protease Bi-VSP</fullName>
    </submittedName>
</protein>
<proteinExistence type="inferred from homology"/>
<evidence type="ECO:0000256" key="10">
    <source>
        <dbReference type="ARBA" id="ARBA00023180"/>
    </source>
</evidence>
<dbReference type="InterPro" id="IPR009003">
    <property type="entry name" value="Peptidase_S1_PA"/>
</dbReference>
<dbReference type="PROSITE" id="PS00135">
    <property type="entry name" value="TRYPSIN_SER"/>
    <property type="match status" value="1"/>
</dbReference>
<evidence type="ECO:0000256" key="2">
    <source>
        <dbReference type="ARBA" id="ARBA00022525"/>
    </source>
</evidence>
<dbReference type="InterPro" id="IPR022700">
    <property type="entry name" value="CLIP"/>
</dbReference>
<dbReference type="InterPro" id="IPR051487">
    <property type="entry name" value="Ser/Thr_Proteases_Immune/Dev"/>
</dbReference>
<dbReference type="PROSITE" id="PS50240">
    <property type="entry name" value="TRYPSIN_DOM"/>
    <property type="match status" value="1"/>
</dbReference>
<dbReference type="InterPro" id="IPR038565">
    <property type="entry name" value="CLIP_sf"/>
</dbReference>
<dbReference type="GO" id="GO:0004252">
    <property type="term" value="F:serine-type endopeptidase activity"/>
    <property type="evidence" value="ECO:0007669"/>
    <property type="project" value="InterPro"/>
</dbReference>
<evidence type="ECO:0000256" key="5">
    <source>
        <dbReference type="ARBA" id="ARBA00022729"/>
    </source>
</evidence>
<keyword evidence="16" id="KW-1185">Reference proteome</keyword>
<evidence type="ECO:0000256" key="1">
    <source>
        <dbReference type="ARBA" id="ARBA00004613"/>
    </source>
</evidence>
<reference evidence="15" key="1">
    <citation type="submission" date="2022-07" db="EMBL/GenBank/DDBJ databases">
        <authorList>
            <person name="Trinca V."/>
            <person name="Uliana J.V.C."/>
            <person name="Torres T.T."/>
            <person name="Ward R.J."/>
            <person name="Monesi N."/>
        </authorList>
    </citation>
    <scope>NUCLEOTIDE SEQUENCE</scope>
    <source>
        <strain evidence="15">HSMRA1968</strain>
        <tissue evidence="15">Whole embryos</tissue>
    </source>
</reference>
<keyword evidence="3" id="KW-0399">Innate immunity</keyword>
<evidence type="ECO:0000256" key="4">
    <source>
        <dbReference type="ARBA" id="ARBA00022670"/>
    </source>
</evidence>
<evidence type="ECO:0000256" key="8">
    <source>
        <dbReference type="ARBA" id="ARBA00022859"/>
    </source>
</evidence>
<evidence type="ECO:0000313" key="16">
    <source>
        <dbReference type="Proteomes" id="UP001151699"/>
    </source>
</evidence>
<dbReference type="PROSITE" id="PS51888">
    <property type="entry name" value="CLIP"/>
    <property type="match status" value="1"/>
</dbReference>
<dbReference type="GO" id="GO:0045087">
    <property type="term" value="P:innate immune response"/>
    <property type="evidence" value="ECO:0007669"/>
    <property type="project" value="UniProtKB-KW"/>
</dbReference>
<feature type="region of interest" description="Disordered" evidence="12">
    <location>
        <begin position="31"/>
        <end position="53"/>
    </location>
</feature>
<dbReference type="SUPFAM" id="SSF50494">
    <property type="entry name" value="Trypsin-like serine proteases"/>
    <property type="match status" value="1"/>
</dbReference>
<keyword evidence="7" id="KW-0720">Serine protease</keyword>
<dbReference type="InterPro" id="IPR001314">
    <property type="entry name" value="Peptidase_S1A"/>
</dbReference>
<feature type="domain" description="Peptidase S1" evidence="13">
    <location>
        <begin position="467"/>
        <end position="757"/>
    </location>
</feature>
<comment type="caution">
    <text evidence="15">The sequence shown here is derived from an EMBL/GenBank/DDBJ whole genome shotgun (WGS) entry which is preliminary data.</text>
</comment>
<keyword evidence="9" id="KW-1015">Disulfide bond</keyword>
<evidence type="ECO:0000259" key="13">
    <source>
        <dbReference type="PROSITE" id="PS50240"/>
    </source>
</evidence>
<keyword evidence="4 15" id="KW-0645">Protease</keyword>
<organism evidence="15 16">
    <name type="scientific">Pseudolycoriella hygida</name>
    <dbReference type="NCBI Taxonomy" id="35572"/>
    <lineage>
        <taxon>Eukaryota</taxon>
        <taxon>Metazoa</taxon>
        <taxon>Ecdysozoa</taxon>
        <taxon>Arthropoda</taxon>
        <taxon>Hexapoda</taxon>
        <taxon>Insecta</taxon>
        <taxon>Pterygota</taxon>
        <taxon>Neoptera</taxon>
        <taxon>Endopterygota</taxon>
        <taxon>Diptera</taxon>
        <taxon>Nematocera</taxon>
        <taxon>Sciaroidea</taxon>
        <taxon>Sciaridae</taxon>
        <taxon>Pseudolycoriella</taxon>
    </lineage>
</organism>
<dbReference type="PRINTS" id="PR00722">
    <property type="entry name" value="CHYMOTRYPSIN"/>
</dbReference>
<comment type="similarity">
    <text evidence="11">Belongs to the peptidase S1 family. CLIP subfamily.</text>
</comment>
<dbReference type="Gene3D" id="2.40.10.10">
    <property type="entry name" value="Trypsin-like serine proteases"/>
    <property type="match status" value="2"/>
</dbReference>
<name>A0A9Q0MN13_9DIPT</name>
<dbReference type="Gene3D" id="3.30.1640.30">
    <property type="match status" value="1"/>
</dbReference>
<dbReference type="InterPro" id="IPR001254">
    <property type="entry name" value="Trypsin_dom"/>
</dbReference>
<dbReference type="InterPro" id="IPR043504">
    <property type="entry name" value="Peptidase_S1_PA_chymotrypsin"/>
</dbReference>
<dbReference type="EMBL" id="WJQU01000004">
    <property type="protein sequence ID" value="KAJ6634877.1"/>
    <property type="molecule type" value="Genomic_DNA"/>
</dbReference>
<feature type="domain" description="Clip" evidence="14">
    <location>
        <begin position="347"/>
        <end position="402"/>
    </location>
</feature>
<dbReference type="CDD" id="cd00190">
    <property type="entry name" value="Tryp_SPc"/>
    <property type="match status" value="1"/>
</dbReference>
<evidence type="ECO:0000256" key="11">
    <source>
        <dbReference type="ARBA" id="ARBA00024195"/>
    </source>
</evidence>
<dbReference type="SMART" id="SM00020">
    <property type="entry name" value="Tryp_SPc"/>
    <property type="match status" value="1"/>
</dbReference>
<evidence type="ECO:0000313" key="15">
    <source>
        <dbReference type="EMBL" id="KAJ6634877.1"/>
    </source>
</evidence>
<evidence type="ECO:0000256" key="6">
    <source>
        <dbReference type="ARBA" id="ARBA00022801"/>
    </source>
</evidence>
<dbReference type="Pfam" id="PF12032">
    <property type="entry name" value="CLIP"/>
    <property type="match status" value="1"/>
</dbReference>
<evidence type="ECO:0000259" key="14">
    <source>
        <dbReference type="PROSITE" id="PS51888"/>
    </source>
</evidence>
<keyword evidence="6" id="KW-0378">Hydrolase</keyword>
<keyword evidence="5" id="KW-0732">Signal</keyword>
<sequence>MTSLPTFPTLPPTVPTNVPTFPTLPPTVPTNVPTASQQPTFPTLPPTVPTNVPTASLQPTFPTLPPTVPTNVPTFPTLPPTVPTNVPTASQQPTFPTLPPTVPTNVPTASPQPTFPTLPPTVPTNVPTFPTLPPTVPTNVPTASQQPTFPTLPPTVPTNVPTFPTLPPTVPTNVPTFPTLPPTVPTATQQPTFPTLPPTVPTASQQPTFPTLPPTVPTNVPTIPTFPTLQPTVTVTNTLPTFPTLSPTVTGTGTFPTFPSIPTVTVTVPTFPTLNPGTPLNCPDGVVLCPVPATTPLPFPPLPGQIDPRPANNTLSRQGVLPNGCPCIDPRNSAIGILLQAYQIAQNCYSPDNLPGICINIQNCAFLYRLVQNGDAGPLGSLGAYIKKSLCGYDGYDLLVCCPTQLSPAVTQSIPQYSTQFTFSSLTSGTTATASTVTPSQTPIPTPTPTPSNSMACGVSNFTQTRVVGGGPAKVGKRFNKLFSLMHLNKSIKGQYPWIAALGYTGSSGNLQFNCAGSLITQKHVLSTAHCINNNLYLARLGEYDLTSTNDGASPIDIVIDQRFVHEQYDSKIIYNDISLLKLRDYAPVTDQIRPICLPLNEPLRSRDLTGYQPFIAGWGAVSYQGPVSPILQEAQIPIVSTADCERNYRVYFPNQIFDNRVLCAGYGGRDSCQGDSGGHFNCVECGTIIDKGLETFKVSSKEFIHRNLIYKKSIIAKITKNNIVSFNLQAFDEKSNKLNAPIARLSEKLSSTQYQN</sequence>
<evidence type="ECO:0000256" key="3">
    <source>
        <dbReference type="ARBA" id="ARBA00022588"/>
    </source>
</evidence>
<dbReference type="InterPro" id="IPR033116">
    <property type="entry name" value="TRYPSIN_SER"/>
</dbReference>
<dbReference type="OrthoDB" id="425190at2759"/>
<evidence type="ECO:0000256" key="7">
    <source>
        <dbReference type="ARBA" id="ARBA00022825"/>
    </source>
</evidence>
<dbReference type="PANTHER" id="PTHR24256">
    <property type="entry name" value="TRYPTASE-RELATED"/>
    <property type="match status" value="1"/>
</dbReference>
<dbReference type="GO" id="GO:0006508">
    <property type="term" value="P:proteolysis"/>
    <property type="evidence" value="ECO:0007669"/>
    <property type="project" value="UniProtKB-KW"/>
</dbReference>
<keyword evidence="2" id="KW-0964">Secreted</keyword>
<comment type="subcellular location">
    <subcellularLocation>
        <location evidence="1">Secreted</location>
    </subcellularLocation>
</comment>
<dbReference type="Proteomes" id="UP001151699">
    <property type="component" value="Chromosome C"/>
</dbReference>
<evidence type="ECO:0000256" key="9">
    <source>
        <dbReference type="ARBA" id="ARBA00023157"/>
    </source>
</evidence>
<dbReference type="SMART" id="SM00680">
    <property type="entry name" value="CLIP"/>
    <property type="match status" value="1"/>
</dbReference>
<dbReference type="AlphaFoldDB" id="A0A9Q0MN13"/>
<dbReference type="GO" id="GO:0005576">
    <property type="term" value="C:extracellular region"/>
    <property type="evidence" value="ECO:0007669"/>
    <property type="project" value="UniProtKB-SubCell"/>
</dbReference>
<dbReference type="Pfam" id="PF00089">
    <property type="entry name" value="Trypsin"/>
    <property type="match status" value="1"/>
</dbReference>
<keyword evidence="8" id="KW-0391">Immunity</keyword>
<feature type="region of interest" description="Disordered" evidence="12">
    <location>
        <begin position="433"/>
        <end position="452"/>
    </location>
</feature>
<dbReference type="FunFam" id="2.40.10.10:FF:000028">
    <property type="entry name" value="Serine protease easter"/>
    <property type="match status" value="1"/>
</dbReference>
<evidence type="ECO:0000256" key="12">
    <source>
        <dbReference type="SAM" id="MobiDB-lite"/>
    </source>
</evidence>
<keyword evidence="10" id="KW-0325">Glycoprotein</keyword>